<reference evidence="2" key="1">
    <citation type="journal article" date="2019" name="Int. J. Syst. Evol. Microbiol.">
        <title>The Global Catalogue of Microorganisms (GCM) 10K type strain sequencing project: providing services to taxonomists for standard genome sequencing and annotation.</title>
        <authorList>
            <consortium name="The Broad Institute Genomics Platform"/>
            <consortium name="The Broad Institute Genome Sequencing Center for Infectious Disease"/>
            <person name="Wu L."/>
            <person name="Ma J."/>
        </authorList>
    </citation>
    <scope>NUCLEOTIDE SEQUENCE [LARGE SCALE GENOMIC DNA]</scope>
    <source>
        <strain evidence="2">CCM 8932</strain>
    </source>
</reference>
<name>A0ABW1R1B1_9LACO</name>
<keyword evidence="2" id="KW-1185">Reference proteome</keyword>
<gene>
    <name evidence="1" type="ORF">ACFP3T_00380</name>
</gene>
<dbReference type="Proteomes" id="UP001596253">
    <property type="component" value="Unassembled WGS sequence"/>
</dbReference>
<evidence type="ECO:0000313" key="1">
    <source>
        <dbReference type="EMBL" id="MFC6163145.1"/>
    </source>
</evidence>
<organism evidence="1 2">
    <name type="scientific">Lactiplantibacillus dongliensis</name>
    <dbReference type="NCBI Taxonomy" id="2559919"/>
    <lineage>
        <taxon>Bacteria</taxon>
        <taxon>Bacillati</taxon>
        <taxon>Bacillota</taxon>
        <taxon>Bacilli</taxon>
        <taxon>Lactobacillales</taxon>
        <taxon>Lactobacillaceae</taxon>
        <taxon>Lactiplantibacillus</taxon>
    </lineage>
</organism>
<dbReference type="EMBL" id="JBHSSD010000002">
    <property type="protein sequence ID" value="MFC6163145.1"/>
    <property type="molecule type" value="Genomic_DNA"/>
</dbReference>
<evidence type="ECO:0008006" key="3">
    <source>
        <dbReference type="Google" id="ProtNLM"/>
    </source>
</evidence>
<comment type="caution">
    <text evidence="1">The sequence shown here is derived from an EMBL/GenBank/DDBJ whole genome shotgun (WGS) entry which is preliminary data.</text>
</comment>
<evidence type="ECO:0000313" key="2">
    <source>
        <dbReference type="Proteomes" id="UP001596253"/>
    </source>
</evidence>
<accession>A0ABW1R1B1</accession>
<proteinExistence type="predicted"/>
<protein>
    <recommendedName>
        <fullName evidence="3">Extracellular protein</fullName>
    </recommendedName>
</protein>
<sequence length="152" mass="16464">MRQQSVRPVRQPLLWALVTVIGLSWSFATTSWTYAGVAVSQNQLTQIKQLTAAEKASVDALAARNRVTTVVAQTATIQTTAAQLDTAHASQLKRQAATVVTQAKRANQVKPVASGYQQVNHQLARQLGKTSKQVQAVFNQLQWDAGMPVVNG</sequence>